<proteinExistence type="predicted"/>
<dbReference type="OrthoDB" id="9790252at2"/>
<gene>
    <name evidence="3" type="ORF">E2F43_01245</name>
</gene>
<protein>
    <recommendedName>
        <fullName evidence="5">Helix-turn-helix domain-containing protein</fullName>
    </recommendedName>
</protein>
<feature type="coiled-coil region" evidence="1">
    <location>
        <begin position="108"/>
        <end position="135"/>
    </location>
</feature>
<comment type="caution">
    <text evidence="3">The sequence shown here is derived from an EMBL/GenBank/DDBJ whole genome shotgun (WGS) entry which is preliminary data.</text>
</comment>
<dbReference type="PANTHER" id="PTHR34475">
    <property type="match status" value="1"/>
</dbReference>
<keyword evidence="4" id="KW-1185">Reference proteome</keyword>
<dbReference type="Pfam" id="PF13413">
    <property type="entry name" value="HTH_25"/>
    <property type="match status" value="1"/>
</dbReference>
<evidence type="ECO:0000256" key="1">
    <source>
        <dbReference type="SAM" id="Coils"/>
    </source>
</evidence>
<dbReference type="EMBL" id="SMSE01000001">
    <property type="protein sequence ID" value="TDG14898.1"/>
    <property type="molecule type" value="Genomic_DNA"/>
</dbReference>
<evidence type="ECO:0000256" key="2">
    <source>
        <dbReference type="SAM" id="Phobius"/>
    </source>
</evidence>
<dbReference type="Gene3D" id="1.10.260.40">
    <property type="entry name" value="lambda repressor-like DNA-binding domains"/>
    <property type="match status" value="1"/>
</dbReference>
<dbReference type="PANTHER" id="PTHR34475:SF1">
    <property type="entry name" value="CYTOSKELETON PROTEIN RODZ"/>
    <property type="match status" value="1"/>
</dbReference>
<evidence type="ECO:0000313" key="4">
    <source>
        <dbReference type="Proteomes" id="UP000295554"/>
    </source>
</evidence>
<evidence type="ECO:0008006" key="5">
    <source>
        <dbReference type="Google" id="ProtNLM"/>
    </source>
</evidence>
<feature type="transmembrane region" description="Helical" evidence="2">
    <location>
        <begin position="132"/>
        <end position="157"/>
    </location>
</feature>
<keyword evidence="2" id="KW-0472">Membrane</keyword>
<reference evidence="3 4" key="1">
    <citation type="submission" date="2019-03" db="EMBL/GenBank/DDBJ databases">
        <title>Seongchinamella monodicae gen. nov., sp. nov., a novel member of the Gammaproteobacteria isolated from a tidal mudflat of beach.</title>
        <authorList>
            <person name="Yang H.G."/>
            <person name="Kang J.W."/>
            <person name="Lee S.D."/>
        </authorList>
    </citation>
    <scope>NUCLEOTIDE SEQUENCE [LARGE SCALE GENOMIC DNA]</scope>
    <source>
        <strain evidence="3 4">GH4-78</strain>
    </source>
</reference>
<dbReference type="InterPro" id="IPR010982">
    <property type="entry name" value="Lambda_DNA-bd_dom_sf"/>
</dbReference>
<keyword evidence="2" id="KW-1133">Transmembrane helix</keyword>
<dbReference type="GO" id="GO:0003677">
    <property type="term" value="F:DNA binding"/>
    <property type="evidence" value="ECO:0007669"/>
    <property type="project" value="InterPro"/>
</dbReference>
<keyword evidence="1" id="KW-0175">Coiled coil</keyword>
<name>A0A4R5LUM9_9GAMM</name>
<keyword evidence="2" id="KW-0812">Transmembrane</keyword>
<accession>A0A4R5LUM9</accession>
<dbReference type="AlphaFoldDB" id="A0A4R5LUM9"/>
<sequence>MPRAVMPWPWPIYTRIQSNTTPINGPSDVTSDVVLQLDAFVTPGTRLRKARLESGLSEREVEDQLNLMPGYVGILERDDYQSLRSPAFARGYVRAYGQLMKLDENELLAAFDEQRQNWEQEKKRVETRSLQLQSTGVSVVVGLATLLLLFFMLWWWLGRDQAGAETVSFVPSEFVVAGAEIPAGEQ</sequence>
<dbReference type="InterPro" id="IPR050400">
    <property type="entry name" value="Bact_Cytoskel_RodZ"/>
</dbReference>
<evidence type="ECO:0000313" key="3">
    <source>
        <dbReference type="EMBL" id="TDG14898.1"/>
    </source>
</evidence>
<organism evidence="3 4">
    <name type="scientific">Seongchinamella unica</name>
    <dbReference type="NCBI Taxonomy" id="2547392"/>
    <lineage>
        <taxon>Bacteria</taxon>
        <taxon>Pseudomonadati</taxon>
        <taxon>Pseudomonadota</taxon>
        <taxon>Gammaproteobacteria</taxon>
        <taxon>Cellvibrionales</taxon>
        <taxon>Halieaceae</taxon>
        <taxon>Seongchinamella</taxon>
    </lineage>
</organism>
<dbReference type="Proteomes" id="UP000295554">
    <property type="component" value="Unassembled WGS sequence"/>
</dbReference>